<comment type="caution">
    <text evidence="4">The sequence shown here is derived from an EMBL/GenBank/DDBJ whole genome shotgun (WGS) entry which is preliminary data.</text>
</comment>
<organism evidence="4 5">
    <name type="scientific">Undibacterium pigrum</name>
    <dbReference type="NCBI Taxonomy" id="401470"/>
    <lineage>
        <taxon>Bacteria</taxon>
        <taxon>Pseudomonadati</taxon>
        <taxon>Pseudomonadota</taxon>
        <taxon>Betaproteobacteria</taxon>
        <taxon>Burkholderiales</taxon>
        <taxon>Oxalobacteraceae</taxon>
        <taxon>Undibacterium</taxon>
    </lineage>
</organism>
<keyword evidence="1" id="KW-0596">Phosphopantetheine</keyword>
<proteinExistence type="predicted"/>
<dbReference type="AlphaFoldDB" id="A0A318IY31"/>
<dbReference type="InterPro" id="IPR009081">
    <property type="entry name" value="PP-bd_ACP"/>
</dbReference>
<feature type="domain" description="Carrier" evidence="3">
    <location>
        <begin position="10"/>
        <end position="87"/>
    </location>
</feature>
<evidence type="ECO:0000313" key="4">
    <source>
        <dbReference type="EMBL" id="PXX40215.1"/>
    </source>
</evidence>
<dbReference type="Proteomes" id="UP000247792">
    <property type="component" value="Unassembled WGS sequence"/>
</dbReference>
<dbReference type="OrthoDB" id="9023404at2"/>
<dbReference type="EMBL" id="QJKB01000008">
    <property type="protein sequence ID" value="PXX40215.1"/>
    <property type="molecule type" value="Genomic_DNA"/>
</dbReference>
<dbReference type="PROSITE" id="PS00012">
    <property type="entry name" value="PHOSPHOPANTETHEINE"/>
    <property type="match status" value="1"/>
</dbReference>
<dbReference type="PROSITE" id="PS50075">
    <property type="entry name" value="CARRIER"/>
    <property type="match status" value="1"/>
</dbReference>
<dbReference type="SMART" id="SM01294">
    <property type="entry name" value="PKS_PP_betabranch"/>
    <property type="match status" value="1"/>
</dbReference>
<evidence type="ECO:0000256" key="1">
    <source>
        <dbReference type="ARBA" id="ARBA00022450"/>
    </source>
</evidence>
<evidence type="ECO:0000313" key="5">
    <source>
        <dbReference type="Proteomes" id="UP000247792"/>
    </source>
</evidence>
<evidence type="ECO:0000256" key="2">
    <source>
        <dbReference type="ARBA" id="ARBA00022553"/>
    </source>
</evidence>
<protein>
    <submittedName>
        <fullName evidence="4">Acyl carrier protein</fullName>
    </submittedName>
</protein>
<dbReference type="SMART" id="SM00823">
    <property type="entry name" value="PKS_PP"/>
    <property type="match status" value="1"/>
</dbReference>
<dbReference type="InterPro" id="IPR036736">
    <property type="entry name" value="ACP-like_sf"/>
</dbReference>
<dbReference type="Pfam" id="PF00550">
    <property type="entry name" value="PP-binding"/>
    <property type="match status" value="1"/>
</dbReference>
<reference evidence="4 5" key="1">
    <citation type="submission" date="2018-05" db="EMBL/GenBank/DDBJ databases">
        <title>Genomic Encyclopedia of Type Strains, Phase IV (KMG-IV): sequencing the most valuable type-strain genomes for metagenomic binning, comparative biology and taxonomic classification.</title>
        <authorList>
            <person name="Goeker M."/>
        </authorList>
    </citation>
    <scope>NUCLEOTIDE SEQUENCE [LARGE SCALE GENOMIC DNA]</scope>
    <source>
        <strain evidence="4 5">DSM 19792</strain>
    </source>
</reference>
<evidence type="ECO:0000259" key="3">
    <source>
        <dbReference type="PROSITE" id="PS50075"/>
    </source>
</evidence>
<dbReference type="RefSeq" id="WP_110256959.1">
    <property type="nucleotide sequence ID" value="NZ_QJKB01000008.1"/>
</dbReference>
<dbReference type="GO" id="GO:0031177">
    <property type="term" value="F:phosphopantetheine binding"/>
    <property type="evidence" value="ECO:0007669"/>
    <property type="project" value="InterPro"/>
</dbReference>
<accession>A0A318IY31</accession>
<gene>
    <name evidence="4" type="ORF">DFR42_10848</name>
</gene>
<keyword evidence="5" id="KW-1185">Reference proteome</keyword>
<dbReference type="InterPro" id="IPR020806">
    <property type="entry name" value="PKS_PP-bd"/>
</dbReference>
<dbReference type="Gene3D" id="1.10.1200.10">
    <property type="entry name" value="ACP-like"/>
    <property type="match status" value="1"/>
</dbReference>
<keyword evidence="2" id="KW-0597">Phosphoprotein</keyword>
<dbReference type="InterPro" id="IPR006162">
    <property type="entry name" value="Ppantetheine_attach_site"/>
</dbReference>
<sequence>MTEKLAAKSWNAEQLEDWLIRRVAQLMGQAENDIDPDMPFNSLGLDSVNVMDLIVELDDLLGIEIESTIVWDYPTIHLLSAYIATLIAH</sequence>
<name>A0A318IY31_9BURK</name>
<dbReference type="SUPFAM" id="SSF47336">
    <property type="entry name" value="ACP-like"/>
    <property type="match status" value="1"/>
</dbReference>